<name>A0ABN1U6Q6_9ACTN</name>
<dbReference type="InterPro" id="IPR011990">
    <property type="entry name" value="TPR-like_helical_dom_sf"/>
</dbReference>
<dbReference type="Pfam" id="PF13560">
    <property type="entry name" value="HTH_31"/>
    <property type="match status" value="1"/>
</dbReference>
<organism evidence="2 3">
    <name type="scientific">Kitasatospora arboriphila</name>
    <dbReference type="NCBI Taxonomy" id="258052"/>
    <lineage>
        <taxon>Bacteria</taxon>
        <taxon>Bacillati</taxon>
        <taxon>Actinomycetota</taxon>
        <taxon>Actinomycetes</taxon>
        <taxon>Kitasatosporales</taxon>
        <taxon>Streptomycetaceae</taxon>
        <taxon>Kitasatospora</taxon>
    </lineage>
</organism>
<comment type="caution">
    <text evidence="2">The sequence shown here is derived from an EMBL/GenBank/DDBJ whole genome shotgun (WGS) entry which is preliminary data.</text>
</comment>
<evidence type="ECO:0000313" key="2">
    <source>
        <dbReference type="EMBL" id="GAA1119228.1"/>
    </source>
</evidence>
<dbReference type="SUPFAM" id="SSF48452">
    <property type="entry name" value="TPR-like"/>
    <property type="match status" value="1"/>
</dbReference>
<dbReference type="SMART" id="SM00530">
    <property type="entry name" value="HTH_XRE"/>
    <property type="match status" value="1"/>
</dbReference>
<dbReference type="CDD" id="cd00093">
    <property type="entry name" value="HTH_XRE"/>
    <property type="match status" value="1"/>
</dbReference>
<sequence length="493" mass="53118">MAVWTQRSHSITYRWGVGVESLRQRCTGCGATLSRYNAQRQCAACGRGATAKVDATFWELPEVVAALQRWDLGAVVRFYRRHTGLSQAAVARLVSIDQAEVSRLENGKKAIRDRHQLRQWAVGLGIPDQLILALPTPSPDQSASGGGRTSSAALGLDDPATIAHQLSAITTVNVEPADLARLEQAVEALVSSYEASGPQALAPVGSQLRAALHDLLAGRQHPRQRQALYVLAARAAGLLGYMAVNAGRPASAKAYCAEAYQLAEAVQDVDLMAWVRGTQSLEAYYAGRYLEAYDLADAGVRLAPDNPQAIRLLVNGQARALGKINDRRGAERAVGRALALAERVGTPPGLTPCISFEPYGLARTLANATTVYLALGDAPKVLGYAEQIDHHVHEADSAWSRALVTLDVAASYLQRSKPEVERAMELGREALRSGETNPIRSVVQRAHELRSLAEPWSRLDAVAEYGTELAQWRAEKAAYIVEAMPSASAARIP</sequence>
<reference evidence="2 3" key="1">
    <citation type="journal article" date="2019" name="Int. J. Syst. Evol. Microbiol.">
        <title>The Global Catalogue of Microorganisms (GCM) 10K type strain sequencing project: providing services to taxonomists for standard genome sequencing and annotation.</title>
        <authorList>
            <consortium name="The Broad Institute Genomics Platform"/>
            <consortium name="The Broad Institute Genome Sequencing Center for Infectious Disease"/>
            <person name="Wu L."/>
            <person name="Ma J."/>
        </authorList>
    </citation>
    <scope>NUCLEOTIDE SEQUENCE [LARGE SCALE GENOMIC DNA]</scope>
    <source>
        <strain evidence="2 3">JCM 13002</strain>
    </source>
</reference>
<dbReference type="Proteomes" id="UP001499987">
    <property type="component" value="Unassembled WGS sequence"/>
</dbReference>
<dbReference type="SUPFAM" id="SSF47413">
    <property type="entry name" value="lambda repressor-like DNA-binding domains"/>
    <property type="match status" value="1"/>
</dbReference>
<dbReference type="EMBL" id="BAAALD010000112">
    <property type="protein sequence ID" value="GAA1119228.1"/>
    <property type="molecule type" value="Genomic_DNA"/>
</dbReference>
<dbReference type="Gene3D" id="1.10.260.40">
    <property type="entry name" value="lambda repressor-like DNA-binding domains"/>
    <property type="match status" value="1"/>
</dbReference>
<feature type="domain" description="HTH cro/C1-type" evidence="1">
    <location>
        <begin position="76"/>
        <end position="130"/>
    </location>
</feature>
<dbReference type="Gene3D" id="1.25.40.10">
    <property type="entry name" value="Tetratricopeptide repeat domain"/>
    <property type="match status" value="1"/>
</dbReference>
<evidence type="ECO:0000313" key="3">
    <source>
        <dbReference type="Proteomes" id="UP001499987"/>
    </source>
</evidence>
<keyword evidence="3" id="KW-1185">Reference proteome</keyword>
<evidence type="ECO:0000259" key="1">
    <source>
        <dbReference type="PROSITE" id="PS50943"/>
    </source>
</evidence>
<accession>A0ABN1U6Q6</accession>
<dbReference type="InterPro" id="IPR010982">
    <property type="entry name" value="Lambda_DNA-bd_dom_sf"/>
</dbReference>
<dbReference type="InterPro" id="IPR001387">
    <property type="entry name" value="Cro/C1-type_HTH"/>
</dbReference>
<proteinExistence type="predicted"/>
<protein>
    <recommendedName>
        <fullName evidence="1">HTH cro/C1-type domain-containing protein</fullName>
    </recommendedName>
</protein>
<dbReference type="PROSITE" id="PS50943">
    <property type="entry name" value="HTH_CROC1"/>
    <property type="match status" value="1"/>
</dbReference>
<gene>
    <name evidence="2" type="ORF">GCM10009663_68950</name>
</gene>